<accession>A0A7V0T551</accession>
<evidence type="ECO:0000259" key="1">
    <source>
        <dbReference type="Pfam" id="PF01966"/>
    </source>
</evidence>
<dbReference type="InterPro" id="IPR006675">
    <property type="entry name" value="HDIG_dom"/>
</dbReference>
<dbReference type="InterPro" id="IPR006674">
    <property type="entry name" value="HD_domain"/>
</dbReference>
<reference evidence="2" key="1">
    <citation type="journal article" date="2020" name="mSystems">
        <title>Genome- and Community-Level Interaction Insights into Carbon Utilization and Element Cycling Functions of Hydrothermarchaeota in Hydrothermal Sediment.</title>
        <authorList>
            <person name="Zhou Z."/>
            <person name="Liu Y."/>
            <person name="Xu W."/>
            <person name="Pan J."/>
            <person name="Luo Z.H."/>
            <person name="Li M."/>
        </authorList>
    </citation>
    <scope>NUCLEOTIDE SEQUENCE [LARGE SCALE GENOMIC DNA]</scope>
    <source>
        <strain evidence="2">SpSt-1182</strain>
    </source>
</reference>
<dbReference type="PANTHER" id="PTHR38659">
    <property type="entry name" value="METAL-DEPENDENT PHOSPHOHYDROLASE"/>
    <property type="match status" value="1"/>
</dbReference>
<comment type="caution">
    <text evidence="2">The sequence shown here is derived from an EMBL/GenBank/DDBJ whole genome shotgun (WGS) entry which is preliminary data.</text>
</comment>
<dbReference type="Proteomes" id="UP000885672">
    <property type="component" value="Unassembled WGS sequence"/>
</dbReference>
<proteinExistence type="predicted"/>
<organism evidence="2">
    <name type="scientific">candidate division WOR-3 bacterium</name>
    <dbReference type="NCBI Taxonomy" id="2052148"/>
    <lineage>
        <taxon>Bacteria</taxon>
        <taxon>Bacteria division WOR-3</taxon>
    </lineage>
</organism>
<dbReference type="Pfam" id="PF01966">
    <property type="entry name" value="HD"/>
    <property type="match status" value="1"/>
</dbReference>
<dbReference type="AlphaFoldDB" id="A0A7V0T551"/>
<dbReference type="NCBIfam" id="TIGR00277">
    <property type="entry name" value="HDIG"/>
    <property type="match status" value="1"/>
</dbReference>
<name>A0A7V0T551_UNCW3</name>
<dbReference type="Gene3D" id="1.10.3210.10">
    <property type="entry name" value="Hypothetical protein af1432"/>
    <property type="match status" value="1"/>
</dbReference>
<evidence type="ECO:0000313" key="2">
    <source>
        <dbReference type="EMBL" id="HDQ99377.1"/>
    </source>
</evidence>
<feature type="domain" description="HD" evidence="1">
    <location>
        <begin position="21"/>
        <end position="104"/>
    </location>
</feature>
<dbReference type="PANTHER" id="PTHR38659:SF1">
    <property type="entry name" value="METAL DEPENDENT PHOSPHOHYDROLASE"/>
    <property type="match status" value="1"/>
</dbReference>
<dbReference type="EMBL" id="DSBX01000141">
    <property type="protein sequence ID" value="HDQ99377.1"/>
    <property type="molecule type" value="Genomic_DNA"/>
</dbReference>
<dbReference type="SUPFAM" id="SSF109604">
    <property type="entry name" value="HD-domain/PDEase-like"/>
    <property type="match status" value="1"/>
</dbReference>
<sequence>MTREEAWTLVRAEVKNRNLQKHMLATEACLRALAPGRGGDPERWGLAGLVHDLDYEQTAQDPARHGLVAGEMLSGRGVDGEIVNAVKAHADNAPVESDLDKALYAVDPLTGLIVASALMHPDRKLAGLDTEFVMRRYAERRFAAGANREQIATCSRLGLTLEDFVGTCLEAMKGIAADLGL</sequence>
<protein>
    <submittedName>
        <fullName evidence="2">HDIG domain-containing protein</fullName>
    </submittedName>
</protein>
<gene>
    <name evidence="2" type="ORF">ENN51_03715</name>
</gene>